<evidence type="ECO:0000313" key="2">
    <source>
        <dbReference type="EMBL" id="GEM43960.1"/>
    </source>
</evidence>
<sequence>MNIIRTTISIVTPVAFAALCFTPAANAEIYPSTGETQINHQIGASASNVGMPIKLAKKGRVEDAIRCLEENGVPKAIASAAAGACLVYPIPAKVIPCFVAFGIASGMADRCGGG</sequence>
<keyword evidence="1" id="KW-0732">Signal</keyword>
<comment type="caution">
    <text evidence="2">The sequence shown here is derived from an EMBL/GenBank/DDBJ whole genome shotgun (WGS) entry which is preliminary data.</text>
</comment>
<dbReference type="RefSeq" id="WP_147143452.1">
    <property type="nucleotide sequence ID" value="NZ_BJXA01000124.1"/>
</dbReference>
<gene>
    <name evidence="2" type="ORF">NN4_84790</name>
</gene>
<dbReference type="AlphaFoldDB" id="A0A511MTR0"/>
<protein>
    <recommendedName>
        <fullName evidence="4">DUF732 domain-containing protein</fullName>
    </recommendedName>
</protein>
<evidence type="ECO:0000313" key="3">
    <source>
        <dbReference type="Proteomes" id="UP000321424"/>
    </source>
</evidence>
<evidence type="ECO:0000256" key="1">
    <source>
        <dbReference type="SAM" id="SignalP"/>
    </source>
</evidence>
<proteinExistence type="predicted"/>
<reference evidence="2 3" key="1">
    <citation type="submission" date="2019-07" db="EMBL/GenBank/DDBJ databases">
        <title>Whole genome shotgun sequence of Nocardia ninae NBRC 108245.</title>
        <authorList>
            <person name="Hosoyama A."/>
            <person name="Uohara A."/>
            <person name="Ohji S."/>
            <person name="Ichikawa N."/>
        </authorList>
    </citation>
    <scope>NUCLEOTIDE SEQUENCE [LARGE SCALE GENOMIC DNA]</scope>
    <source>
        <strain evidence="2 3">NBRC 108245</strain>
    </source>
</reference>
<evidence type="ECO:0008006" key="4">
    <source>
        <dbReference type="Google" id="ProtNLM"/>
    </source>
</evidence>
<feature type="signal peptide" evidence="1">
    <location>
        <begin position="1"/>
        <end position="27"/>
    </location>
</feature>
<dbReference type="EMBL" id="BJXA01000124">
    <property type="protein sequence ID" value="GEM43960.1"/>
    <property type="molecule type" value="Genomic_DNA"/>
</dbReference>
<name>A0A511MTR0_9NOCA</name>
<accession>A0A511MTR0</accession>
<dbReference type="Proteomes" id="UP000321424">
    <property type="component" value="Unassembled WGS sequence"/>
</dbReference>
<organism evidence="2 3">
    <name type="scientific">Nocardia ninae NBRC 108245</name>
    <dbReference type="NCBI Taxonomy" id="1210091"/>
    <lineage>
        <taxon>Bacteria</taxon>
        <taxon>Bacillati</taxon>
        <taxon>Actinomycetota</taxon>
        <taxon>Actinomycetes</taxon>
        <taxon>Mycobacteriales</taxon>
        <taxon>Nocardiaceae</taxon>
        <taxon>Nocardia</taxon>
    </lineage>
</organism>
<feature type="chain" id="PRO_5039400791" description="DUF732 domain-containing protein" evidence="1">
    <location>
        <begin position="28"/>
        <end position="114"/>
    </location>
</feature>
<keyword evidence="3" id="KW-1185">Reference proteome</keyword>